<organism evidence="1 2">
    <name type="scientific">Nostocoides japonicum T1-X7</name>
    <dbReference type="NCBI Taxonomy" id="1194083"/>
    <lineage>
        <taxon>Bacteria</taxon>
        <taxon>Bacillati</taxon>
        <taxon>Actinomycetota</taxon>
        <taxon>Actinomycetes</taxon>
        <taxon>Micrococcales</taxon>
        <taxon>Intrasporangiaceae</taxon>
        <taxon>Nostocoides</taxon>
    </lineage>
</organism>
<dbReference type="AlphaFoldDB" id="A0A077M6P2"/>
<evidence type="ECO:0000313" key="2">
    <source>
        <dbReference type="Proteomes" id="UP000035721"/>
    </source>
</evidence>
<comment type="caution">
    <text evidence="1">The sequence shown here is derived from an EMBL/GenBank/DDBJ whole genome shotgun (WGS) entry which is preliminary data.</text>
</comment>
<dbReference type="Proteomes" id="UP000035721">
    <property type="component" value="Unassembled WGS sequence"/>
</dbReference>
<name>A0A077M6P2_9MICO</name>
<dbReference type="EMBL" id="CAJB01000386">
    <property type="protein sequence ID" value="CCH79715.1"/>
    <property type="molecule type" value="Genomic_DNA"/>
</dbReference>
<reference evidence="1 2" key="1">
    <citation type="journal article" date="2013" name="ISME J.">
        <title>A metabolic model for members of the genus Tetrasphaera involved in enhanced biological phosphorus removal.</title>
        <authorList>
            <person name="Kristiansen R."/>
            <person name="Nguyen H.T.T."/>
            <person name="Saunders A.M."/>
            <person name="Nielsen J.L."/>
            <person name="Wimmer R."/>
            <person name="Le V.Q."/>
            <person name="McIlroy S.J."/>
            <person name="Petrovski S."/>
            <person name="Seviour R.J."/>
            <person name="Calteau A."/>
            <person name="Nielsen K.L."/>
            <person name="Nielsen P.H."/>
        </authorList>
    </citation>
    <scope>NUCLEOTIDE SEQUENCE [LARGE SCALE GENOMIC DNA]</scope>
    <source>
        <strain evidence="1 2">T1-X7</strain>
    </source>
</reference>
<gene>
    <name evidence="1" type="ORF">BN12_540013</name>
</gene>
<evidence type="ECO:0000313" key="1">
    <source>
        <dbReference type="EMBL" id="CCH79715.1"/>
    </source>
</evidence>
<proteinExistence type="predicted"/>
<keyword evidence="2" id="KW-1185">Reference proteome</keyword>
<accession>A0A077M6P2</accession>
<protein>
    <submittedName>
        <fullName evidence="1">Uncharacterized protein</fullName>
    </submittedName>
</protein>
<sequence length="184" mass="20171">MPSVRPRISWLPAADLSQIPSCIFWVLSGSRRARATISPMTSSTTLRVLENGALKTATPRDVASARSTWLVPMQKQPTARRSRAASRRRGVIVVFDRMPRRATPWRASMSSSSPIERGCVSTSKPALRSPSAATWWMFSRRSAFAGSGGAKWIMGTRLGNRLAVRSGRLTPVLLVGVAIPRGRR</sequence>